<dbReference type="AlphaFoldDB" id="A0A4Y6V765"/>
<organism evidence="1 2">
    <name type="scientific">Neokomagataea tanensis</name>
    <dbReference type="NCBI Taxonomy" id="661191"/>
    <lineage>
        <taxon>Bacteria</taxon>
        <taxon>Pseudomonadati</taxon>
        <taxon>Pseudomonadota</taxon>
        <taxon>Alphaproteobacteria</taxon>
        <taxon>Acetobacterales</taxon>
        <taxon>Acetobacteraceae</taxon>
        <taxon>Neokomagataea</taxon>
    </lineage>
</organism>
<proteinExistence type="predicted"/>
<evidence type="ECO:0000313" key="2">
    <source>
        <dbReference type="Proteomes" id="UP000317214"/>
    </source>
</evidence>
<keyword evidence="2" id="KW-1185">Reference proteome</keyword>
<dbReference type="RefSeq" id="WP_141492536.1">
    <property type="nucleotide sequence ID" value="NZ_CP032485.1"/>
</dbReference>
<dbReference type="OrthoDB" id="7283421at2"/>
<dbReference type="EMBL" id="CP032485">
    <property type="protein sequence ID" value="QDH24698.1"/>
    <property type="molecule type" value="Genomic_DNA"/>
</dbReference>
<dbReference type="Proteomes" id="UP000317214">
    <property type="component" value="Chromosome"/>
</dbReference>
<reference evidence="1 2" key="1">
    <citation type="submission" date="2018-09" db="EMBL/GenBank/DDBJ databases">
        <title>The complete genome sequence of Neokomagataea tanensis NBRC 106556(T).</title>
        <authorList>
            <person name="Chua K.-O."/>
            <person name="See-Too W.-S."/>
            <person name="Hong K.-W."/>
            <person name="Yin W.-F."/>
            <person name="Chan K.-G."/>
        </authorList>
    </citation>
    <scope>NUCLEOTIDE SEQUENCE [LARGE SCALE GENOMIC DNA]</scope>
    <source>
        <strain evidence="2">AH13 \ NBRC 106556</strain>
    </source>
</reference>
<gene>
    <name evidence="1" type="ORF">D5366_05030</name>
</gene>
<name>A0A4Y6V765_9PROT</name>
<dbReference type="KEGG" id="ntn:D5366_05030"/>
<evidence type="ECO:0000313" key="1">
    <source>
        <dbReference type="EMBL" id="QDH24698.1"/>
    </source>
</evidence>
<accession>A0A4Y6V765</accession>
<protein>
    <submittedName>
        <fullName evidence="1">Uncharacterized protein</fullName>
    </submittedName>
</protein>
<sequence>MNATDKSLSLYLMDWHGNLLSHDPFRDDFTVSPFTPGILPDLTLQVPSPFSLPSTINFVKHTSMPKAFPPCILEDAEQGYVSLFSTQTKQYLTCLPAPEQNKQAVIRANSVQNWERLIPLSQAAFRGLSLLMLPNVCAITSQDGTPIPALTIQPRSNIALMNGNEFSIIDNINSLSEIGLMNKGQTKNISLINTIINNINVSLV</sequence>